<evidence type="ECO:0000256" key="3">
    <source>
        <dbReference type="ARBA" id="ARBA00023015"/>
    </source>
</evidence>
<keyword evidence="2 7" id="KW-0597">Phosphoprotein</keyword>
<keyword evidence="4" id="KW-0238">DNA-binding</keyword>
<reference evidence="10 11" key="1">
    <citation type="submission" date="2016-10" db="EMBL/GenBank/DDBJ databases">
        <authorList>
            <person name="de Groot N.N."/>
        </authorList>
    </citation>
    <scope>NUCLEOTIDE SEQUENCE [LARGE SCALE GENOMIC DNA]</scope>
    <source>
        <strain evidence="10 11">743A</strain>
    </source>
</reference>
<dbReference type="InterPro" id="IPR001789">
    <property type="entry name" value="Sig_transdc_resp-reg_receiver"/>
</dbReference>
<evidence type="ECO:0000256" key="5">
    <source>
        <dbReference type="ARBA" id="ARBA00023163"/>
    </source>
</evidence>
<organism evidence="10 11">
    <name type="scientific">Anaeromicropila populeti</name>
    <dbReference type="NCBI Taxonomy" id="37658"/>
    <lineage>
        <taxon>Bacteria</taxon>
        <taxon>Bacillati</taxon>
        <taxon>Bacillota</taxon>
        <taxon>Clostridia</taxon>
        <taxon>Lachnospirales</taxon>
        <taxon>Lachnospiraceae</taxon>
        <taxon>Anaeromicropila</taxon>
    </lineage>
</organism>
<sequence>MTPIKVLLADDHLMVREGLRQILELEEDLEVVGEVGDGIQCIDEVYNLTPDILLLDINMPKLNGIEVLKMLREKKNGTKIIVLTFYSDIEILEEAIEFGANGFVLKESESSLLKKAINVVYNGEKYIQPSLAAVMRKRQFQKSSNLSILTKRELQVLKLVVEGLYNKEIAYQLNISEKTVKNHISNIFRKIDVSDRTQAAVYAIRNNLVSI</sequence>
<dbReference type="STRING" id="37658.SAMN05661086_03415"/>
<dbReference type="InterPro" id="IPR000792">
    <property type="entry name" value="Tscrpt_reg_LuxR_C"/>
</dbReference>
<dbReference type="OrthoDB" id="9779069at2"/>
<dbReference type="PRINTS" id="PR00038">
    <property type="entry name" value="HTHLUXR"/>
</dbReference>
<accession>A0A1I6LMG3</accession>
<feature type="modified residue" description="4-aspartylphosphate" evidence="7">
    <location>
        <position position="56"/>
    </location>
</feature>
<feature type="domain" description="Response regulatory" evidence="9">
    <location>
        <begin position="5"/>
        <end position="121"/>
    </location>
</feature>
<dbReference type="CDD" id="cd17535">
    <property type="entry name" value="REC_NarL-like"/>
    <property type="match status" value="1"/>
</dbReference>
<dbReference type="RefSeq" id="WP_092563606.1">
    <property type="nucleotide sequence ID" value="NZ_FOYZ01000018.1"/>
</dbReference>
<dbReference type="PROSITE" id="PS50043">
    <property type="entry name" value="HTH_LUXR_2"/>
    <property type="match status" value="1"/>
</dbReference>
<dbReference type="Gene3D" id="3.40.50.2300">
    <property type="match status" value="1"/>
</dbReference>
<dbReference type="Pfam" id="PF00196">
    <property type="entry name" value="GerE"/>
    <property type="match status" value="1"/>
</dbReference>
<evidence type="ECO:0000256" key="1">
    <source>
        <dbReference type="ARBA" id="ARBA00018672"/>
    </source>
</evidence>
<feature type="domain" description="HTH luxR-type" evidence="8">
    <location>
        <begin position="142"/>
        <end position="207"/>
    </location>
</feature>
<keyword evidence="3" id="KW-0805">Transcription regulation</keyword>
<keyword evidence="5" id="KW-0804">Transcription</keyword>
<dbReference type="Pfam" id="PF00072">
    <property type="entry name" value="Response_reg"/>
    <property type="match status" value="1"/>
</dbReference>
<dbReference type="PROSITE" id="PS00622">
    <property type="entry name" value="HTH_LUXR_1"/>
    <property type="match status" value="1"/>
</dbReference>
<evidence type="ECO:0000259" key="9">
    <source>
        <dbReference type="PROSITE" id="PS50110"/>
    </source>
</evidence>
<dbReference type="Proteomes" id="UP000199659">
    <property type="component" value="Unassembled WGS sequence"/>
</dbReference>
<comment type="function">
    <text evidence="6">May play the central regulatory role in sporulation. It may be an element of the effector pathway responsible for the activation of sporulation genes in response to nutritional stress. Spo0A may act in concert with spo0H (a sigma factor) to control the expression of some genes that are critical to the sporulation process.</text>
</comment>
<dbReference type="AlphaFoldDB" id="A0A1I6LMG3"/>
<evidence type="ECO:0000313" key="11">
    <source>
        <dbReference type="Proteomes" id="UP000199659"/>
    </source>
</evidence>
<dbReference type="PANTHER" id="PTHR43214:SF43">
    <property type="entry name" value="TWO-COMPONENT RESPONSE REGULATOR"/>
    <property type="match status" value="1"/>
</dbReference>
<dbReference type="SMART" id="SM00448">
    <property type="entry name" value="REC"/>
    <property type="match status" value="1"/>
</dbReference>
<dbReference type="SUPFAM" id="SSF52172">
    <property type="entry name" value="CheY-like"/>
    <property type="match status" value="1"/>
</dbReference>
<protein>
    <recommendedName>
        <fullName evidence="1">Stage 0 sporulation protein A homolog</fullName>
    </recommendedName>
</protein>
<dbReference type="InterPro" id="IPR016032">
    <property type="entry name" value="Sig_transdc_resp-reg_C-effctor"/>
</dbReference>
<dbReference type="InterPro" id="IPR011006">
    <property type="entry name" value="CheY-like_superfamily"/>
</dbReference>
<dbReference type="PROSITE" id="PS50110">
    <property type="entry name" value="RESPONSE_REGULATORY"/>
    <property type="match status" value="1"/>
</dbReference>
<dbReference type="GO" id="GO:0000160">
    <property type="term" value="P:phosphorelay signal transduction system"/>
    <property type="evidence" value="ECO:0007669"/>
    <property type="project" value="InterPro"/>
</dbReference>
<dbReference type="SMART" id="SM00421">
    <property type="entry name" value="HTH_LUXR"/>
    <property type="match status" value="1"/>
</dbReference>
<dbReference type="InterPro" id="IPR058245">
    <property type="entry name" value="NreC/VraR/RcsB-like_REC"/>
</dbReference>
<evidence type="ECO:0000259" key="8">
    <source>
        <dbReference type="PROSITE" id="PS50043"/>
    </source>
</evidence>
<evidence type="ECO:0000256" key="4">
    <source>
        <dbReference type="ARBA" id="ARBA00023125"/>
    </source>
</evidence>
<keyword evidence="11" id="KW-1185">Reference proteome</keyword>
<evidence type="ECO:0000256" key="2">
    <source>
        <dbReference type="ARBA" id="ARBA00022553"/>
    </source>
</evidence>
<evidence type="ECO:0000256" key="6">
    <source>
        <dbReference type="ARBA" id="ARBA00024867"/>
    </source>
</evidence>
<dbReference type="GO" id="GO:0003677">
    <property type="term" value="F:DNA binding"/>
    <property type="evidence" value="ECO:0007669"/>
    <property type="project" value="UniProtKB-KW"/>
</dbReference>
<dbReference type="EMBL" id="FOYZ01000018">
    <property type="protein sequence ID" value="SFS04674.1"/>
    <property type="molecule type" value="Genomic_DNA"/>
</dbReference>
<dbReference type="CDD" id="cd06170">
    <property type="entry name" value="LuxR_C_like"/>
    <property type="match status" value="1"/>
</dbReference>
<evidence type="ECO:0000313" key="10">
    <source>
        <dbReference type="EMBL" id="SFS04674.1"/>
    </source>
</evidence>
<dbReference type="SUPFAM" id="SSF46894">
    <property type="entry name" value="C-terminal effector domain of the bipartite response regulators"/>
    <property type="match status" value="1"/>
</dbReference>
<evidence type="ECO:0000256" key="7">
    <source>
        <dbReference type="PROSITE-ProRule" id="PRU00169"/>
    </source>
</evidence>
<dbReference type="PANTHER" id="PTHR43214">
    <property type="entry name" value="TWO-COMPONENT RESPONSE REGULATOR"/>
    <property type="match status" value="1"/>
</dbReference>
<name>A0A1I6LMG3_9FIRM</name>
<proteinExistence type="predicted"/>
<dbReference type="GO" id="GO:0006355">
    <property type="term" value="P:regulation of DNA-templated transcription"/>
    <property type="evidence" value="ECO:0007669"/>
    <property type="project" value="InterPro"/>
</dbReference>
<dbReference type="InterPro" id="IPR039420">
    <property type="entry name" value="WalR-like"/>
</dbReference>
<gene>
    <name evidence="10" type="ORF">SAMN05661086_03415</name>
</gene>